<feature type="domain" description="N-acetyltransferase" evidence="1">
    <location>
        <begin position="9"/>
        <end position="138"/>
    </location>
</feature>
<dbReference type="InterPro" id="IPR000182">
    <property type="entry name" value="GNAT_dom"/>
</dbReference>
<keyword evidence="3" id="KW-1185">Reference proteome</keyword>
<gene>
    <name evidence="2" type="ORF">U14_02414</name>
</gene>
<dbReference type="PANTHER" id="PTHR43233">
    <property type="entry name" value="FAMILY N-ACETYLTRANSFERASE, PUTATIVE (AFU_ORTHOLOGUE AFUA_6G03350)-RELATED"/>
    <property type="match status" value="1"/>
</dbReference>
<dbReference type="AlphaFoldDB" id="A0A081BLA6"/>
<evidence type="ECO:0000259" key="1">
    <source>
        <dbReference type="PROSITE" id="PS51186"/>
    </source>
</evidence>
<accession>A0A081BLA6</accession>
<dbReference type="SUPFAM" id="SSF55729">
    <property type="entry name" value="Acyl-CoA N-acyltransferases (Nat)"/>
    <property type="match status" value="1"/>
</dbReference>
<proteinExistence type="predicted"/>
<dbReference type="Gene3D" id="3.40.630.30">
    <property type="match status" value="1"/>
</dbReference>
<dbReference type="STRING" id="1499966.U14_02414"/>
<evidence type="ECO:0000313" key="2">
    <source>
        <dbReference type="EMBL" id="GAK51172.1"/>
    </source>
</evidence>
<dbReference type="InterPro" id="IPR016181">
    <property type="entry name" value="Acyl_CoA_acyltransferase"/>
</dbReference>
<organism evidence="2">
    <name type="scientific">Candidatus Moduliflexus flocculans</name>
    <dbReference type="NCBI Taxonomy" id="1499966"/>
    <lineage>
        <taxon>Bacteria</taxon>
        <taxon>Candidatus Moduliflexota</taxon>
        <taxon>Candidatus Moduliflexia</taxon>
        <taxon>Candidatus Moduliflexales</taxon>
        <taxon>Candidatus Moduliflexaceae</taxon>
    </lineage>
</organism>
<protein>
    <submittedName>
        <fullName evidence="2">GCN5-related N-acetyltransferase</fullName>
    </submittedName>
</protein>
<name>A0A081BLA6_9BACT</name>
<sequence>MEWRMKELKIVDDRSAVDIEAVHRLLQTSYWASARTKEAQATCIEHSLCFSVFSDGEQIGFARVVTDYAVFAWIADVIVDPRFRGQGVGKFLMRCILEHPTLRSTKKLLRTRDAHGLYEQFGFMRTECMERKPESDFT</sequence>
<keyword evidence="2" id="KW-0808">Transferase</keyword>
<dbReference type="HOGENOM" id="CLU_086503_2_1_0"/>
<dbReference type="PROSITE" id="PS51186">
    <property type="entry name" value="GNAT"/>
    <property type="match status" value="1"/>
</dbReference>
<dbReference type="CDD" id="cd04301">
    <property type="entry name" value="NAT_SF"/>
    <property type="match status" value="1"/>
</dbReference>
<dbReference type="PANTHER" id="PTHR43233:SF1">
    <property type="entry name" value="FAMILY N-ACETYLTRANSFERASE, PUTATIVE (AFU_ORTHOLOGUE AFUA_6G03350)-RELATED"/>
    <property type="match status" value="1"/>
</dbReference>
<dbReference type="Pfam" id="PF13508">
    <property type="entry name" value="Acetyltransf_7"/>
    <property type="match status" value="1"/>
</dbReference>
<dbReference type="InterPro" id="IPR053144">
    <property type="entry name" value="Acetyltransferase_Butenolide"/>
</dbReference>
<dbReference type="EMBL" id="DF820457">
    <property type="protein sequence ID" value="GAK51172.1"/>
    <property type="molecule type" value="Genomic_DNA"/>
</dbReference>
<dbReference type="GO" id="GO:0016747">
    <property type="term" value="F:acyltransferase activity, transferring groups other than amino-acyl groups"/>
    <property type="evidence" value="ECO:0007669"/>
    <property type="project" value="InterPro"/>
</dbReference>
<reference evidence="2" key="1">
    <citation type="journal article" date="2015" name="PeerJ">
        <title>First genomic representation of candidate bacterial phylum KSB3 points to enhanced environmental sensing as a trigger of wastewater bulking.</title>
        <authorList>
            <person name="Sekiguchi Y."/>
            <person name="Ohashi A."/>
            <person name="Parks D.H."/>
            <person name="Yamauchi T."/>
            <person name="Tyson G.W."/>
            <person name="Hugenholtz P."/>
        </authorList>
    </citation>
    <scope>NUCLEOTIDE SEQUENCE [LARGE SCALE GENOMIC DNA]</scope>
</reference>
<dbReference type="Proteomes" id="UP000030700">
    <property type="component" value="Unassembled WGS sequence"/>
</dbReference>
<evidence type="ECO:0000313" key="3">
    <source>
        <dbReference type="Proteomes" id="UP000030700"/>
    </source>
</evidence>